<organism evidence="4 5">
    <name type="scientific">Bogoriella caseilytica</name>
    <dbReference type="NCBI Taxonomy" id="56055"/>
    <lineage>
        <taxon>Bacteria</taxon>
        <taxon>Bacillati</taxon>
        <taxon>Actinomycetota</taxon>
        <taxon>Actinomycetes</taxon>
        <taxon>Micrococcales</taxon>
        <taxon>Bogoriellaceae</taxon>
        <taxon>Bogoriella</taxon>
    </lineage>
</organism>
<dbReference type="InterPro" id="IPR004007">
    <property type="entry name" value="DhaL_dom"/>
</dbReference>
<dbReference type="GO" id="GO:0005829">
    <property type="term" value="C:cytosol"/>
    <property type="evidence" value="ECO:0007669"/>
    <property type="project" value="TreeGrafter"/>
</dbReference>
<keyword evidence="5" id="KW-1185">Reference proteome</keyword>
<proteinExistence type="predicted"/>
<evidence type="ECO:0000313" key="4">
    <source>
        <dbReference type="EMBL" id="ROR73960.1"/>
    </source>
</evidence>
<sequence length="236" mass="23792">MSEQRLTAVWVQDWMERAHAVFAAERVALIELDRAIGDGDHGENMDRGMTAVAKRLAADAETSQETPTPAALLKTVATTVMANVGGAAGPLFGTAFLRAAKATDSVSAPDGELDGHAVATALEAALGGLQSRGKAEVGEKTMVDAWAPAAQAAREAAEAGGDATAVLAAAAHAAEEGADATVPMIATKGRASYLGPRSAGYRDPGAVSTVLLLRTATEAALELSAAAEAAAGEDAE</sequence>
<accession>A0A3N2BFH0</accession>
<comment type="caution">
    <text evidence="4">The sequence shown here is derived from an EMBL/GenBank/DDBJ whole genome shotgun (WGS) entry which is preliminary data.</text>
</comment>
<dbReference type="NCBIfam" id="TIGR02365">
    <property type="entry name" value="dha_L_ycgS"/>
    <property type="match status" value="1"/>
</dbReference>
<dbReference type="SUPFAM" id="SSF101473">
    <property type="entry name" value="DhaL-like"/>
    <property type="match status" value="1"/>
</dbReference>
<dbReference type="InterPro" id="IPR012737">
    <property type="entry name" value="DhaK_L_YcgS"/>
</dbReference>
<dbReference type="InterPro" id="IPR036117">
    <property type="entry name" value="DhaL_dom_sf"/>
</dbReference>
<feature type="domain" description="DhaL" evidence="3">
    <location>
        <begin position="9"/>
        <end position="218"/>
    </location>
</feature>
<dbReference type="PANTHER" id="PTHR28629">
    <property type="entry name" value="TRIOKINASE/FMN CYCLASE"/>
    <property type="match status" value="1"/>
</dbReference>
<dbReference type="PANTHER" id="PTHR28629:SF4">
    <property type="entry name" value="TRIOKINASE_FMN CYCLASE"/>
    <property type="match status" value="1"/>
</dbReference>
<gene>
    <name evidence="4" type="ORF">EDD31_2355</name>
</gene>
<dbReference type="PROSITE" id="PS51480">
    <property type="entry name" value="DHAL"/>
    <property type="match status" value="1"/>
</dbReference>
<protein>
    <submittedName>
        <fullName evidence="4">Dihydroxyacetone kinase DhaL subunit</fullName>
    </submittedName>
</protein>
<dbReference type="InterPro" id="IPR050861">
    <property type="entry name" value="Dihydroxyacetone_Kinase"/>
</dbReference>
<evidence type="ECO:0000256" key="2">
    <source>
        <dbReference type="ARBA" id="ARBA00022777"/>
    </source>
</evidence>
<dbReference type="Proteomes" id="UP000280668">
    <property type="component" value="Unassembled WGS sequence"/>
</dbReference>
<evidence type="ECO:0000313" key="5">
    <source>
        <dbReference type="Proteomes" id="UP000280668"/>
    </source>
</evidence>
<dbReference type="EMBL" id="RKHK01000001">
    <property type="protein sequence ID" value="ROR73960.1"/>
    <property type="molecule type" value="Genomic_DNA"/>
</dbReference>
<dbReference type="AlphaFoldDB" id="A0A3N2BFH0"/>
<keyword evidence="2 4" id="KW-0418">Kinase</keyword>
<dbReference type="GO" id="GO:0004371">
    <property type="term" value="F:glycerone kinase activity"/>
    <property type="evidence" value="ECO:0007669"/>
    <property type="project" value="InterPro"/>
</dbReference>
<dbReference type="GO" id="GO:0019563">
    <property type="term" value="P:glycerol catabolic process"/>
    <property type="evidence" value="ECO:0007669"/>
    <property type="project" value="TreeGrafter"/>
</dbReference>
<evidence type="ECO:0000256" key="1">
    <source>
        <dbReference type="ARBA" id="ARBA00022679"/>
    </source>
</evidence>
<reference evidence="4 5" key="1">
    <citation type="submission" date="2018-11" db="EMBL/GenBank/DDBJ databases">
        <title>Sequencing the genomes of 1000 actinobacteria strains.</title>
        <authorList>
            <person name="Klenk H.-P."/>
        </authorList>
    </citation>
    <scope>NUCLEOTIDE SEQUENCE [LARGE SCALE GENOMIC DNA]</scope>
    <source>
        <strain evidence="4 5">DSM 11294</strain>
    </source>
</reference>
<dbReference type="Pfam" id="PF02734">
    <property type="entry name" value="Dak2"/>
    <property type="match status" value="1"/>
</dbReference>
<dbReference type="SMART" id="SM01120">
    <property type="entry name" value="Dak2"/>
    <property type="match status" value="1"/>
</dbReference>
<name>A0A3N2BFH0_9MICO</name>
<dbReference type="Gene3D" id="1.25.40.340">
    <property type="match status" value="1"/>
</dbReference>
<keyword evidence="1" id="KW-0808">Transferase</keyword>
<dbReference type="FunFam" id="1.25.40.340:FF:000002">
    <property type="entry name" value="Dihydroxyacetone kinase, L subunit"/>
    <property type="match status" value="1"/>
</dbReference>
<evidence type="ECO:0000259" key="3">
    <source>
        <dbReference type="PROSITE" id="PS51480"/>
    </source>
</evidence>